<evidence type="ECO:0000313" key="4">
    <source>
        <dbReference type="Proteomes" id="UP000035579"/>
    </source>
</evidence>
<dbReference type="RefSeq" id="WP_053067353.1">
    <property type="nucleotide sequence ID" value="NZ_CP011509.1"/>
</dbReference>
<dbReference type="EMBL" id="CP011509">
    <property type="protein sequence ID" value="AKJ08386.1"/>
    <property type="molecule type" value="Genomic_DNA"/>
</dbReference>
<dbReference type="InterPro" id="IPR011250">
    <property type="entry name" value="OMP/PagP_B-barrel"/>
</dbReference>
<dbReference type="Proteomes" id="UP000256345">
    <property type="component" value="Unassembled WGS sequence"/>
</dbReference>
<feature type="signal peptide" evidence="1">
    <location>
        <begin position="1"/>
        <end position="21"/>
    </location>
</feature>
<accession>A0AAC8TKL5</accession>
<dbReference type="AlphaFoldDB" id="A0AAC8TKL5"/>
<protein>
    <recommendedName>
        <fullName evidence="6">Outer membrane protein beta-barrel domain-containing protein</fullName>
    </recommendedName>
</protein>
<evidence type="ECO:0000313" key="5">
    <source>
        <dbReference type="Proteomes" id="UP000256345"/>
    </source>
</evidence>
<dbReference type="KEGG" id="age:AA314_10012"/>
<proteinExistence type="predicted"/>
<gene>
    <name evidence="2" type="ORF">AA314_10012</name>
    <name evidence="3" type="ORF">ATI61_1279</name>
</gene>
<evidence type="ECO:0000313" key="2">
    <source>
        <dbReference type="EMBL" id="AKJ08386.1"/>
    </source>
</evidence>
<reference evidence="3 5" key="2">
    <citation type="submission" date="2018-08" db="EMBL/GenBank/DDBJ databases">
        <title>Genomic Encyclopedia of Archaeal and Bacterial Type Strains, Phase II (KMG-II): from individual species to whole genera.</title>
        <authorList>
            <person name="Goeker M."/>
        </authorList>
    </citation>
    <scope>NUCLEOTIDE SEQUENCE [LARGE SCALE GENOMIC DNA]</scope>
    <source>
        <strain evidence="3 5">DSM 2261</strain>
    </source>
</reference>
<evidence type="ECO:0008006" key="6">
    <source>
        <dbReference type="Google" id="ProtNLM"/>
    </source>
</evidence>
<keyword evidence="1" id="KW-0732">Signal</keyword>
<evidence type="ECO:0000256" key="1">
    <source>
        <dbReference type="SAM" id="SignalP"/>
    </source>
</evidence>
<name>A0AAC8TKL5_9BACT</name>
<sequence>MKSVIRLGLCVAALWGGAALAGDEWKQPGYGGSGVDDDSSYMKAEERGSDKGLYVLLGGGTEGYTGDLASDVNAGFAYGATVGFKPTRGLGLELAYSGGLSDIDTFGPGGASDGADIIRNGGQAAITVGLVPTKLQPYLMGGIGIENHNVRGLAPVAGFSDDTSGYVPAGVGLRYNIGSLITADARVSYNIPFAQDFAPVDNDLGNGRYQALLQLGGTY</sequence>
<dbReference type="EMBL" id="QUMU01000027">
    <property type="protein sequence ID" value="REG14290.1"/>
    <property type="molecule type" value="Genomic_DNA"/>
</dbReference>
<evidence type="ECO:0000313" key="3">
    <source>
        <dbReference type="EMBL" id="REG14290.1"/>
    </source>
</evidence>
<reference evidence="2 4" key="1">
    <citation type="submission" date="2015-05" db="EMBL/GenBank/DDBJ databases">
        <title>Genome assembly of Archangium gephyra DSM 2261.</title>
        <authorList>
            <person name="Sharma G."/>
            <person name="Subramanian S."/>
        </authorList>
    </citation>
    <scope>NUCLEOTIDE SEQUENCE [LARGE SCALE GENOMIC DNA]</scope>
    <source>
        <strain evidence="2 4">DSM 2261</strain>
    </source>
</reference>
<dbReference type="SUPFAM" id="SSF56925">
    <property type="entry name" value="OMPA-like"/>
    <property type="match status" value="1"/>
</dbReference>
<dbReference type="Gene3D" id="2.40.160.20">
    <property type="match status" value="1"/>
</dbReference>
<dbReference type="Proteomes" id="UP000035579">
    <property type="component" value="Chromosome"/>
</dbReference>
<organism evidence="2 4">
    <name type="scientific">Archangium gephyra</name>
    <dbReference type="NCBI Taxonomy" id="48"/>
    <lineage>
        <taxon>Bacteria</taxon>
        <taxon>Pseudomonadati</taxon>
        <taxon>Myxococcota</taxon>
        <taxon>Myxococcia</taxon>
        <taxon>Myxococcales</taxon>
        <taxon>Cystobacterineae</taxon>
        <taxon>Archangiaceae</taxon>
        <taxon>Archangium</taxon>
    </lineage>
</organism>
<keyword evidence="5" id="KW-1185">Reference proteome</keyword>
<feature type="chain" id="PRO_5042104653" description="Outer membrane protein beta-barrel domain-containing protein" evidence="1">
    <location>
        <begin position="22"/>
        <end position="219"/>
    </location>
</feature>